<keyword evidence="2 10" id="KW-0732">Signal</keyword>
<dbReference type="PROSITE" id="PS51551">
    <property type="entry name" value="EPHRIN_RBD_2"/>
    <property type="match status" value="1"/>
</dbReference>
<dbReference type="Proteomes" id="UP001642483">
    <property type="component" value="Unassembled WGS sequence"/>
</dbReference>
<evidence type="ECO:0000256" key="7">
    <source>
        <dbReference type="RuleBase" id="RU004375"/>
    </source>
</evidence>
<evidence type="ECO:0000256" key="8">
    <source>
        <dbReference type="SAM" id="MobiDB-lite"/>
    </source>
</evidence>
<feature type="compositionally biased region" description="Polar residues" evidence="8">
    <location>
        <begin position="205"/>
        <end position="226"/>
    </location>
</feature>
<evidence type="ECO:0000259" key="11">
    <source>
        <dbReference type="PROSITE" id="PS51551"/>
    </source>
</evidence>
<comment type="similarity">
    <text evidence="6 7">Belongs to the ephrin family.</text>
</comment>
<keyword evidence="9" id="KW-1133">Transmembrane helix</keyword>
<feature type="chain" id="PRO_5047278373" description="Ephrin RBD domain-containing protein" evidence="10">
    <location>
        <begin position="22"/>
        <end position="261"/>
    </location>
</feature>
<name>A0ABP0G383_CLALP</name>
<dbReference type="PANTHER" id="PTHR11304">
    <property type="entry name" value="EPHRIN"/>
    <property type="match status" value="1"/>
</dbReference>
<comment type="caution">
    <text evidence="6">Lacks conserved residue(s) required for the propagation of feature annotation.</text>
</comment>
<evidence type="ECO:0000256" key="10">
    <source>
        <dbReference type="SAM" id="SignalP"/>
    </source>
</evidence>
<evidence type="ECO:0000256" key="9">
    <source>
        <dbReference type="SAM" id="Phobius"/>
    </source>
</evidence>
<dbReference type="Gene3D" id="2.60.40.420">
    <property type="entry name" value="Cupredoxins - blue copper proteins"/>
    <property type="match status" value="1"/>
</dbReference>
<proteinExistence type="inferred from homology"/>
<feature type="compositionally biased region" description="Basic and acidic residues" evidence="8">
    <location>
        <begin position="190"/>
        <end position="203"/>
    </location>
</feature>
<dbReference type="InterPro" id="IPR031328">
    <property type="entry name" value="Ephrin"/>
</dbReference>
<keyword evidence="9" id="KW-0812">Transmembrane</keyword>
<accession>A0ABP0G383</accession>
<evidence type="ECO:0000256" key="3">
    <source>
        <dbReference type="ARBA" id="ARBA00023136"/>
    </source>
</evidence>
<dbReference type="Pfam" id="PF00812">
    <property type="entry name" value="Ephrin"/>
    <property type="match status" value="1"/>
</dbReference>
<keyword evidence="13" id="KW-1185">Reference proteome</keyword>
<evidence type="ECO:0000313" key="12">
    <source>
        <dbReference type="EMBL" id="CAK8685124.1"/>
    </source>
</evidence>
<gene>
    <name evidence="12" type="ORF">CVLEPA_LOCUS16274</name>
</gene>
<evidence type="ECO:0000256" key="2">
    <source>
        <dbReference type="ARBA" id="ARBA00022729"/>
    </source>
</evidence>
<comment type="subcellular location">
    <subcellularLocation>
        <location evidence="1">Membrane</location>
    </subcellularLocation>
</comment>
<evidence type="ECO:0000256" key="6">
    <source>
        <dbReference type="PROSITE-ProRule" id="PRU00884"/>
    </source>
</evidence>
<organism evidence="12 13">
    <name type="scientific">Clavelina lepadiformis</name>
    <name type="common">Light-bulb sea squirt</name>
    <name type="synonym">Ascidia lepadiformis</name>
    <dbReference type="NCBI Taxonomy" id="159417"/>
    <lineage>
        <taxon>Eukaryota</taxon>
        <taxon>Metazoa</taxon>
        <taxon>Chordata</taxon>
        <taxon>Tunicata</taxon>
        <taxon>Ascidiacea</taxon>
        <taxon>Aplousobranchia</taxon>
        <taxon>Clavelinidae</taxon>
        <taxon>Clavelina</taxon>
    </lineage>
</organism>
<dbReference type="PANTHER" id="PTHR11304:SF29">
    <property type="entry name" value="EPHRIN"/>
    <property type="match status" value="1"/>
</dbReference>
<feature type="signal peptide" evidence="10">
    <location>
        <begin position="1"/>
        <end position="21"/>
    </location>
</feature>
<dbReference type="EMBL" id="CAWYQH010000099">
    <property type="protein sequence ID" value="CAK8685124.1"/>
    <property type="molecule type" value="Genomic_DNA"/>
</dbReference>
<protein>
    <recommendedName>
        <fullName evidence="11">Ephrin RBD domain-containing protein</fullName>
    </recommendedName>
</protein>
<evidence type="ECO:0000313" key="13">
    <source>
        <dbReference type="Proteomes" id="UP001642483"/>
    </source>
</evidence>
<feature type="transmembrane region" description="Helical" evidence="9">
    <location>
        <begin position="239"/>
        <end position="257"/>
    </location>
</feature>
<keyword evidence="4" id="KW-1015">Disulfide bond</keyword>
<keyword evidence="5" id="KW-0325">Glycoprotein</keyword>
<reference evidence="12 13" key="1">
    <citation type="submission" date="2024-02" db="EMBL/GenBank/DDBJ databases">
        <authorList>
            <person name="Daric V."/>
            <person name="Darras S."/>
        </authorList>
    </citation>
    <scope>NUCLEOTIDE SEQUENCE [LARGE SCALE GENOMIC DNA]</scope>
</reference>
<dbReference type="InterPro" id="IPR001799">
    <property type="entry name" value="Ephrin_RBD"/>
</dbReference>
<feature type="compositionally biased region" description="Basic and acidic residues" evidence="8">
    <location>
        <begin position="167"/>
        <end position="183"/>
    </location>
</feature>
<sequence>MLFENVHVILMLILTASLVQGSGKRHIIYWDGSIMPELQREMKIDVRINDWMDILCPHKANYNSSSRDTSLLYLELFNVSAEQYKHCGVLGQRRILRCKDPRKETKLTTKFQKRSPSPIGFVFRPGKSYYYISKPSTKQDSGCDENTMRLVIKVQEENYYHQNPGHPRKDPGASKDIKSSDPHRNRHHIKDQFNRNKKEKDSEIQIVSPQASRHPSPSGGNDGNENMAQSVLKSKQANLLLTFLLCVSVMMISLVMGEPYA</sequence>
<comment type="caution">
    <text evidence="12">The sequence shown here is derived from an EMBL/GenBank/DDBJ whole genome shotgun (WGS) entry which is preliminary data.</text>
</comment>
<dbReference type="InterPro" id="IPR008972">
    <property type="entry name" value="Cupredoxin"/>
</dbReference>
<evidence type="ECO:0000256" key="4">
    <source>
        <dbReference type="ARBA" id="ARBA00023157"/>
    </source>
</evidence>
<feature type="region of interest" description="Disordered" evidence="8">
    <location>
        <begin position="159"/>
        <end position="226"/>
    </location>
</feature>
<keyword evidence="3 7" id="KW-0472">Membrane</keyword>
<dbReference type="SUPFAM" id="SSF49503">
    <property type="entry name" value="Cupredoxins"/>
    <property type="match status" value="1"/>
</dbReference>
<dbReference type="PRINTS" id="PR01347">
    <property type="entry name" value="EPHRIN"/>
</dbReference>
<evidence type="ECO:0000256" key="5">
    <source>
        <dbReference type="ARBA" id="ARBA00023180"/>
    </source>
</evidence>
<evidence type="ECO:0000256" key="1">
    <source>
        <dbReference type="ARBA" id="ARBA00004370"/>
    </source>
</evidence>
<feature type="domain" description="Ephrin RBD" evidence="11">
    <location>
        <begin position="23"/>
        <end position="154"/>
    </location>
</feature>